<proteinExistence type="predicted"/>
<dbReference type="PANTHER" id="PTHR40269">
    <property type="entry name" value="OUTER MEMBRANE PROTEIN-RELATED"/>
    <property type="match status" value="1"/>
</dbReference>
<feature type="domain" description="Peptidase S74" evidence="3">
    <location>
        <begin position="431"/>
        <end position="480"/>
    </location>
</feature>
<feature type="compositionally biased region" description="Low complexity" evidence="1">
    <location>
        <begin position="345"/>
        <end position="369"/>
    </location>
</feature>
<evidence type="ECO:0000313" key="4">
    <source>
        <dbReference type="EMBL" id="MBR0794062.1"/>
    </source>
</evidence>
<accession>A0ABS5FB96</accession>
<keyword evidence="5" id="KW-1185">Reference proteome</keyword>
<reference evidence="5" key="1">
    <citation type="journal article" date="2021" name="ISME J.">
        <title>Evolutionary origin and ecological implication of a unique nif island in free-living Bradyrhizobium lineages.</title>
        <authorList>
            <person name="Tao J."/>
        </authorList>
    </citation>
    <scope>NUCLEOTIDE SEQUENCE [LARGE SCALE GENOMIC DNA]</scope>
    <source>
        <strain evidence="5">SZCCT0434</strain>
    </source>
</reference>
<keyword evidence="2" id="KW-0732">Signal</keyword>
<feature type="region of interest" description="Disordered" evidence="1">
    <location>
        <begin position="410"/>
        <end position="430"/>
    </location>
</feature>
<feature type="compositionally biased region" description="Gly residues" evidence="1">
    <location>
        <begin position="410"/>
        <end position="428"/>
    </location>
</feature>
<organism evidence="4 5">
    <name type="scientific">Bradyrhizobium jicamae</name>
    <dbReference type="NCBI Taxonomy" id="280332"/>
    <lineage>
        <taxon>Bacteria</taxon>
        <taxon>Pseudomonadati</taxon>
        <taxon>Pseudomonadota</taxon>
        <taxon>Alphaproteobacteria</taxon>
        <taxon>Hyphomicrobiales</taxon>
        <taxon>Nitrobacteraceae</taxon>
        <taxon>Bradyrhizobium</taxon>
    </lineage>
</organism>
<feature type="region of interest" description="Disordered" evidence="1">
    <location>
        <begin position="27"/>
        <end position="46"/>
    </location>
</feature>
<sequence>MRILRIMCWVCAFLGWLNVSSPLQAQTTDQPVQTPSTAPSPVPEPPALKPAELDALVAPVALYPDTLLSNVLMASTYPLEVVRAERWMNQNKGLKGDALKTAAEKQGWDASVKALVATPSVLQMMNEHLDWTQKLGEAFLAQQQDVMDAVQRLRSKAYDRKKLVTTKEQKVTTKSEQNRQVIYIEPASEDSIYVPYYEPNVVYGDWPYSDYPAYPYDWGYPSYIGAGVIAAGVAFGTAYALGRWATGGYWGGGGWWGGSRVNWGGGAIDVNRGARVEHWQHDARHRQGARYNNANLQQKFGNANRRPAGDRQGLGTGNNRPNAGDRGRATNRQAGAGRTAGNRQAGNRSTAARNARSGGRAAQRGASRTGHFRPSAGRGGGGARLAGGGHRAAAFRGGGGGFRGGGGGFRGGGGGFRGGGGGGRGGGGRRSDIQLKHDVVFLGRLDNGLGYYRFSYNGSDKTYVGVIAQEVQAVRPDAVTRASDGYLRVYYERLGLKFRSYDDWAASGGQLPKTIGATR</sequence>
<dbReference type="InterPro" id="IPR030392">
    <property type="entry name" value="S74_ICA"/>
</dbReference>
<dbReference type="Proteomes" id="UP001315278">
    <property type="component" value="Unassembled WGS sequence"/>
</dbReference>
<feature type="chain" id="PRO_5045757152" evidence="2">
    <location>
        <begin position="26"/>
        <end position="519"/>
    </location>
</feature>
<evidence type="ECO:0000259" key="3">
    <source>
        <dbReference type="Pfam" id="PF13884"/>
    </source>
</evidence>
<gene>
    <name evidence="4" type="ORF">JQ615_01525</name>
</gene>
<feature type="region of interest" description="Disordered" evidence="1">
    <location>
        <begin position="297"/>
        <end position="389"/>
    </location>
</feature>
<protein>
    <submittedName>
        <fullName evidence="4">DUF3300 domain-containing protein</fullName>
    </submittedName>
</protein>
<dbReference type="PANTHER" id="PTHR40269:SF1">
    <property type="entry name" value="OUTER MEMBRANE PROTEIN"/>
    <property type="match status" value="1"/>
</dbReference>
<feature type="compositionally biased region" description="Gly residues" evidence="1">
    <location>
        <begin position="377"/>
        <end position="389"/>
    </location>
</feature>
<dbReference type="Pfam" id="PF13884">
    <property type="entry name" value="Peptidase_S74"/>
    <property type="match status" value="1"/>
</dbReference>
<evidence type="ECO:0000256" key="1">
    <source>
        <dbReference type="SAM" id="MobiDB-lite"/>
    </source>
</evidence>
<name>A0ABS5FB96_9BRAD</name>
<comment type="caution">
    <text evidence="4">The sequence shown here is derived from an EMBL/GenBank/DDBJ whole genome shotgun (WGS) entry which is preliminary data.</text>
</comment>
<evidence type="ECO:0000313" key="5">
    <source>
        <dbReference type="Proteomes" id="UP001315278"/>
    </source>
</evidence>
<dbReference type="InterPro" id="IPR021728">
    <property type="entry name" value="DUF3300"/>
</dbReference>
<feature type="signal peptide" evidence="2">
    <location>
        <begin position="1"/>
        <end position="25"/>
    </location>
</feature>
<dbReference type="Pfam" id="PF11737">
    <property type="entry name" value="DUF3300"/>
    <property type="match status" value="1"/>
</dbReference>
<evidence type="ECO:0000256" key="2">
    <source>
        <dbReference type="SAM" id="SignalP"/>
    </source>
</evidence>
<dbReference type="EMBL" id="JAFCJH010000001">
    <property type="protein sequence ID" value="MBR0794062.1"/>
    <property type="molecule type" value="Genomic_DNA"/>
</dbReference>